<feature type="compositionally biased region" description="Polar residues" evidence="4">
    <location>
        <begin position="355"/>
        <end position="369"/>
    </location>
</feature>
<feature type="compositionally biased region" description="Polar residues" evidence="4">
    <location>
        <begin position="1"/>
        <end position="17"/>
    </location>
</feature>
<dbReference type="GO" id="GO:0016973">
    <property type="term" value="P:poly(A)+ mRNA export from nucleus"/>
    <property type="evidence" value="ECO:0007669"/>
    <property type="project" value="TreeGrafter"/>
</dbReference>
<dbReference type="PANTHER" id="PTHR11225:SF4">
    <property type="entry name" value="NUCLEAR PORE COMPLEX PROTEIN NUP93"/>
    <property type="match status" value="1"/>
</dbReference>
<keyword evidence="6" id="KW-1185">Reference proteome</keyword>
<proteinExistence type="inferred from homology"/>
<feature type="region of interest" description="Disordered" evidence="4">
    <location>
        <begin position="182"/>
        <end position="201"/>
    </location>
</feature>
<feature type="compositionally biased region" description="Low complexity" evidence="4">
    <location>
        <begin position="136"/>
        <end position="157"/>
    </location>
</feature>
<dbReference type="EMBL" id="JAPUFD010000002">
    <property type="protein sequence ID" value="MDI1486055.1"/>
    <property type="molecule type" value="Genomic_DNA"/>
</dbReference>
<sequence>MSSLLGTPAKTQTSNLFSSIPSSAPAPNSSIFGNAPTASPATTSGGLFGSTPAPQNHQAPSLFSNLGQTGQQSQQSKSNPFPSLFASTTQPQQQTSAPTGASIFAPAASQSAPGASIFGNTGGNQGPGASIFANAPPQQQPQQQQGQGQGQGQSQQQNASLGPIASKGAQPGHFDSLLEKSRKRTRDADGGPGFQDLPGLQLGLGDISKRVRELGGTGITSKTGGGGADSRAHYLLAASGVNLGATRRDLDSLANQPAVNASLTQAPDWDPDTHKYVEQLQQRQTARMVQEGLEQAQKRFDAFLEEHVDINWDLQRKRIYQHFGLTSRNEDEEDDLANPYGKGSFGHSVRRSKFGKNQSPSKSTMSRSIFGQSGLQKSVIGTPGAGSGNATIFADVSEKNGTTAQNADDRYLRDKQRRYAEKVQALNQARLRRARIRDGTRQQQPSYPILQEFLSLEDQPGGDTPRQIADAYKALMQIAKEGAAQERQYADDYLDEMPNSARSIRIRKQIINGSRQSLEKTFFEQLESLVTRNPREANIGGVPTALSKVRAYVRIRAARKDLAPDNLELAMMGEDHCWALLFYLLRTGLVNEAASYVVEHAAHFRTIDRNIITFLTAYAKNPERRLDGRVQRDCNNIYSAMTKIAPGDSVDPYRVACYKIIGRCDLSRRSLDHVIRGVDDWIWLQFNLAREVNRAEESAGDVFGLDEVRETISEIGQRHFAKGAEGLGGFGTFFHLQVLGGLFEQAISYLYSYSYTAAVHFAIALDYYGLLRVSDFNVSETELRMYYLKSCGKISTDNWPLVTYNTKELPQLSFGRMIGYYTRDFRASNVEGAVDYLALLCLNSDLTGQLGKSQAALCHEALRELVLETREFARLLGDIRSDGVRLKGAIEERLEILSIDSQADLLKTVTIQAASVADDNGRITDAVLLYHLSEDYDNVINILNRTLSEAISVDIGTELPRLEPLKPRGALQVEQSYQNPAHNATSSLSLTSVDDPVELAANMMHLYSSNAMYFSKIRPANREACDILLQMCYARTKVVAGAWPEAYELIGRLHLLPLQAKGHIPTIRAAATAFNTMPTPISRNVGPLLLWTITCIGRERERLAQRTFEGGTTRALSEELLSAAKDLMVFAGLVKYRLGERVWEAVCGVAGDAGAY</sequence>
<evidence type="ECO:0000256" key="2">
    <source>
        <dbReference type="ARBA" id="ARBA00010186"/>
    </source>
</evidence>
<dbReference type="GO" id="GO:0006606">
    <property type="term" value="P:protein import into nucleus"/>
    <property type="evidence" value="ECO:0007669"/>
    <property type="project" value="TreeGrafter"/>
</dbReference>
<feature type="compositionally biased region" description="Low complexity" evidence="4">
    <location>
        <begin position="18"/>
        <end position="31"/>
    </location>
</feature>
<evidence type="ECO:0000256" key="4">
    <source>
        <dbReference type="SAM" id="MobiDB-lite"/>
    </source>
</evidence>
<dbReference type="GO" id="GO:0017056">
    <property type="term" value="F:structural constituent of nuclear pore"/>
    <property type="evidence" value="ECO:0007669"/>
    <property type="project" value="InterPro"/>
</dbReference>
<accession>A0AA43QGE9</accession>
<evidence type="ECO:0000313" key="5">
    <source>
        <dbReference type="EMBL" id="MDI1486055.1"/>
    </source>
</evidence>
<dbReference type="PANTHER" id="PTHR11225">
    <property type="entry name" value="NUCLEAR PORE COMPLEX PROTEIN NUP93 NUCLEOPORIN NUP93 DEAD EYE PROTEIN"/>
    <property type="match status" value="1"/>
</dbReference>
<gene>
    <name evidence="5" type="primary">NIC96</name>
    <name evidence="5" type="ORF">OHK93_004245</name>
</gene>
<dbReference type="Pfam" id="PF04097">
    <property type="entry name" value="Nic96"/>
    <property type="match status" value="1"/>
</dbReference>
<feature type="region of interest" description="Disordered" evidence="4">
    <location>
        <begin position="330"/>
        <end position="369"/>
    </location>
</feature>
<feature type="compositionally biased region" description="Low complexity" evidence="4">
    <location>
        <begin position="67"/>
        <end position="76"/>
    </location>
</feature>
<feature type="region of interest" description="Disordered" evidence="4">
    <location>
        <begin position="1"/>
        <end position="99"/>
    </location>
</feature>
<evidence type="ECO:0000256" key="1">
    <source>
        <dbReference type="ARBA" id="ARBA00004259"/>
    </source>
</evidence>
<feature type="compositionally biased region" description="Low complexity" evidence="4">
    <location>
        <begin position="86"/>
        <end position="99"/>
    </location>
</feature>
<evidence type="ECO:0000256" key="3">
    <source>
        <dbReference type="ARBA" id="ARBA00023242"/>
    </source>
</evidence>
<comment type="subcellular location">
    <subcellularLocation>
        <location evidence="1">Nucleus envelope</location>
    </subcellularLocation>
</comment>
<evidence type="ECO:0000313" key="6">
    <source>
        <dbReference type="Proteomes" id="UP001161017"/>
    </source>
</evidence>
<dbReference type="AlphaFoldDB" id="A0AA43QGE9"/>
<comment type="caution">
    <text evidence="5">The sequence shown here is derived from an EMBL/GenBank/DDBJ whole genome shotgun (WGS) entry which is preliminary data.</text>
</comment>
<feature type="compositionally biased region" description="Polar residues" evidence="4">
    <location>
        <begin position="52"/>
        <end position="66"/>
    </location>
</feature>
<keyword evidence="3" id="KW-0539">Nucleus</keyword>
<dbReference type="GO" id="GO:0005643">
    <property type="term" value="C:nuclear pore"/>
    <property type="evidence" value="ECO:0007669"/>
    <property type="project" value="InterPro"/>
</dbReference>
<dbReference type="InterPro" id="IPR007231">
    <property type="entry name" value="Nucleoporin_int_Nup93/Nic96"/>
</dbReference>
<feature type="region of interest" description="Disordered" evidence="4">
    <location>
        <begin position="114"/>
        <end position="173"/>
    </location>
</feature>
<organism evidence="5 6">
    <name type="scientific">Ramalina farinacea</name>
    <dbReference type="NCBI Taxonomy" id="258253"/>
    <lineage>
        <taxon>Eukaryota</taxon>
        <taxon>Fungi</taxon>
        <taxon>Dikarya</taxon>
        <taxon>Ascomycota</taxon>
        <taxon>Pezizomycotina</taxon>
        <taxon>Lecanoromycetes</taxon>
        <taxon>OSLEUM clade</taxon>
        <taxon>Lecanoromycetidae</taxon>
        <taxon>Lecanorales</taxon>
        <taxon>Lecanorineae</taxon>
        <taxon>Ramalinaceae</taxon>
        <taxon>Ramalina</taxon>
    </lineage>
</organism>
<reference evidence="5" key="1">
    <citation type="journal article" date="2023" name="Genome Biol. Evol.">
        <title>First Whole Genome Sequence and Flow Cytometry Genome Size Data for the Lichen-Forming Fungus Ramalina farinacea (Ascomycota).</title>
        <authorList>
            <person name="Llewellyn T."/>
            <person name="Mian S."/>
            <person name="Hill R."/>
            <person name="Leitch I.J."/>
            <person name="Gaya E."/>
        </authorList>
    </citation>
    <scope>NUCLEOTIDE SEQUENCE</scope>
    <source>
        <strain evidence="5">LIQ254RAFAR</strain>
    </source>
</reference>
<dbReference type="Proteomes" id="UP001161017">
    <property type="component" value="Unassembled WGS sequence"/>
</dbReference>
<comment type="similarity">
    <text evidence="2">Belongs to the nucleoporin interacting component (NIC) family.</text>
</comment>
<feature type="compositionally biased region" description="Polar residues" evidence="4">
    <location>
        <begin position="36"/>
        <end position="45"/>
    </location>
</feature>
<protein>
    <submittedName>
        <fullName evidence="5">Nuclear pore complex subunit</fullName>
    </submittedName>
</protein>
<name>A0AA43QGE9_9LECA</name>